<dbReference type="InterPro" id="IPR002182">
    <property type="entry name" value="NB-ARC"/>
</dbReference>
<name>A0ABV9BET0_9ACTN</name>
<dbReference type="GO" id="GO:0005524">
    <property type="term" value="F:ATP binding"/>
    <property type="evidence" value="ECO:0007669"/>
    <property type="project" value="UniProtKB-KW"/>
</dbReference>
<accession>A0ABV9BET0</accession>
<dbReference type="SUPFAM" id="SSF52540">
    <property type="entry name" value="P-loop containing nucleoside triphosphate hydrolases"/>
    <property type="match status" value="1"/>
</dbReference>
<dbReference type="InterPro" id="IPR011990">
    <property type="entry name" value="TPR-like_helical_dom_sf"/>
</dbReference>
<dbReference type="SUPFAM" id="SSF47413">
    <property type="entry name" value="lambda repressor-like DNA-binding domains"/>
    <property type="match status" value="1"/>
</dbReference>
<dbReference type="InterPro" id="IPR019734">
    <property type="entry name" value="TPR_rpt"/>
</dbReference>
<dbReference type="Gene3D" id="3.40.50.300">
    <property type="entry name" value="P-loop containing nucleotide triphosphate hydrolases"/>
    <property type="match status" value="1"/>
</dbReference>
<organism evidence="2 3">
    <name type="scientific">Streptomyces ehimensis</name>
    <dbReference type="NCBI Taxonomy" id="68195"/>
    <lineage>
        <taxon>Bacteria</taxon>
        <taxon>Bacillati</taxon>
        <taxon>Actinomycetota</taxon>
        <taxon>Actinomycetes</taxon>
        <taxon>Kitasatosporales</taxon>
        <taxon>Streptomycetaceae</taxon>
        <taxon>Streptomyces</taxon>
    </lineage>
</organism>
<dbReference type="InterPro" id="IPR027417">
    <property type="entry name" value="P-loop_NTPase"/>
</dbReference>
<dbReference type="PRINTS" id="PR00364">
    <property type="entry name" value="DISEASERSIST"/>
</dbReference>
<dbReference type="Pfam" id="PF00931">
    <property type="entry name" value="NB-ARC"/>
    <property type="match status" value="1"/>
</dbReference>
<dbReference type="SMART" id="SM00028">
    <property type="entry name" value="TPR"/>
    <property type="match status" value="5"/>
</dbReference>
<dbReference type="InterPro" id="IPR010982">
    <property type="entry name" value="Lambda_DNA-bd_dom_sf"/>
</dbReference>
<sequence>MFGEELRRRREAAGISLRRMATILHVSPGWLSRIEREQHYPPTHLAAAADTHLGAGGALISLAAASDAKAGHLRPAELPSGPAAFVGRSSTLRTLDTLLARAESAGTTLTVALDGPAGAGKSALAIEWAHSVSSRFPGGVLFADLQGFSTTGRAADPRRVLERFLRALGAPPERVTSADLDELAAHFRTIVSHRRTLIILDNARDPRQVRSLLTGPVGSSMVLITSRRRMTGLTVQGAAHRVPVTPMEDDDALALLRSIVGDERVDAEPAAARALVERCAHLPLALRIAAVRLAPHPHRPISGAVRALADDRDRLDALADGGDDLAVRSAFAGSYRELAPEAARAYRLLGLHTGPHISTPAVAALLGHSEPVAQRLLDDLVDFHLLDDISTGSSGRYRFHDLLHTYAGERAAADESPEGREAAITRLTSWYASCVDRANYIIAPQRRIELLPPPPDVAPLDFTDAQQAAAWCDAEAENFVPIVRLAADRRQAAAWQVATRLWNWLLIRKPWTLWEESHTIALKAATSAGDSEAQAWVSMNLGEGYRQSRRYKPAREHAQRARVLRDEIGDRHGQGWCQASLGFLSIDEGAPELALTHFRQALERFRETDDFHGETIVLAALSEAHDLLSAPDEAEDAFQAALSLARRMQDLYAEGILWFRHANAHRHRGDMQAALESLNSSVQCRRSVGDAWGTAEALALRGDVLAQIGDDGAARKSWQQAQDAFEALGDTRAAELRQRLTGDLPSALADQ</sequence>
<dbReference type="Proteomes" id="UP001595990">
    <property type="component" value="Unassembled WGS sequence"/>
</dbReference>
<dbReference type="SUPFAM" id="SSF48452">
    <property type="entry name" value="TPR-like"/>
    <property type="match status" value="1"/>
</dbReference>
<gene>
    <name evidence="2" type="ORF">ACFPEN_06175</name>
</gene>
<dbReference type="PANTHER" id="PTHR47691:SF3">
    <property type="entry name" value="HTH-TYPE TRANSCRIPTIONAL REGULATOR RV0890C-RELATED"/>
    <property type="match status" value="1"/>
</dbReference>
<keyword evidence="3" id="KW-1185">Reference proteome</keyword>
<proteinExistence type="predicted"/>
<dbReference type="CDD" id="cd00093">
    <property type="entry name" value="HTH_XRE"/>
    <property type="match status" value="1"/>
</dbReference>
<dbReference type="EMBL" id="JBHSFS010000002">
    <property type="protein sequence ID" value="MFC4512517.1"/>
    <property type="molecule type" value="Genomic_DNA"/>
</dbReference>
<evidence type="ECO:0000313" key="3">
    <source>
        <dbReference type="Proteomes" id="UP001595990"/>
    </source>
</evidence>
<dbReference type="Gene3D" id="1.25.40.10">
    <property type="entry name" value="Tetratricopeptide repeat domain"/>
    <property type="match status" value="1"/>
</dbReference>
<keyword evidence="2" id="KW-0547">Nucleotide-binding</keyword>
<keyword evidence="2" id="KW-0067">ATP-binding</keyword>
<evidence type="ECO:0000313" key="2">
    <source>
        <dbReference type="EMBL" id="MFC4512517.1"/>
    </source>
</evidence>
<protein>
    <submittedName>
        <fullName evidence="2">ATP-binding protein</fullName>
    </submittedName>
</protein>
<dbReference type="InterPro" id="IPR001387">
    <property type="entry name" value="Cro/C1-type_HTH"/>
</dbReference>
<dbReference type="SMART" id="SM00530">
    <property type="entry name" value="HTH_XRE"/>
    <property type="match status" value="1"/>
</dbReference>
<feature type="domain" description="HTH cro/C1-type" evidence="1">
    <location>
        <begin position="6"/>
        <end position="41"/>
    </location>
</feature>
<dbReference type="PANTHER" id="PTHR47691">
    <property type="entry name" value="REGULATOR-RELATED"/>
    <property type="match status" value="1"/>
</dbReference>
<dbReference type="PROSITE" id="PS50943">
    <property type="entry name" value="HTH_CROC1"/>
    <property type="match status" value="1"/>
</dbReference>
<dbReference type="Gene3D" id="1.10.260.40">
    <property type="entry name" value="lambda repressor-like DNA-binding domains"/>
    <property type="match status" value="1"/>
</dbReference>
<dbReference type="RefSeq" id="WP_417922443.1">
    <property type="nucleotide sequence ID" value="NZ_JBHSFS010000002.1"/>
</dbReference>
<reference evidence="3" key="1">
    <citation type="journal article" date="2019" name="Int. J. Syst. Evol. Microbiol.">
        <title>The Global Catalogue of Microorganisms (GCM) 10K type strain sequencing project: providing services to taxonomists for standard genome sequencing and annotation.</title>
        <authorList>
            <consortium name="The Broad Institute Genomics Platform"/>
            <consortium name="The Broad Institute Genome Sequencing Center for Infectious Disease"/>
            <person name="Wu L."/>
            <person name="Ma J."/>
        </authorList>
    </citation>
    <scope>NUCLEOTIDE SEQUENCE [LARGE SCALE GENOMIC DNA]</scope>
    <source>
        <strain evidence="3">CECT 8064</strain>
    </source>
</reference>
<evidence type="ECO:0000259" key="1">
    <source>
        <dbReference type="PROSITE" id="PS50943"/>
    </source>
</evidence>
<comment type="caution">
    <text evidence="2">The sequence shown here is derived from an EMBL/GenBank/DDBJ whole genome shotgun (WGS) entry which is preliminary data.</text>
</comment>
<dbReference type="Pfam" id="PF13560">
    <property type="entry name" value="HTH_31"/>
    <property type="match status" value="1"/>
</dbReference>